<evidence type="ECO:0000256" key="2">
    <source>
        <dbReference type="SAM" id="Phobius"/>
    </source>
</evidence>
<reference evidence="4" key="1">
    <citation type="submission" date="2016-06" db="EMBL/GenBank/DDBJ databases">
        <title>Parallel loss of symbiosis genes in relatives of nitrogen-fixing non-legume Parasponia.</title>
        <authorList>
            <person name="Van Velzen R."/>
            <person name="Holmer R."/>
            <person name="Bu F."/>
            <person name="Rutten L."/>
            <person name="Van Zeijl A."/>
            <person name="Liu W."/>
            <person name="Santuari L."/>
            <person name="Cao Q."/>
            <person name="Sharma T."/>
            <person name="Shen D."/>
            <person name="Roswanjaya Y."/>
            <person name="Wardhani T."/>
            <person name="Kalhor M.S."/>
            <person name="Jansen J."/>
            <person name="Van den Hoogen J."/>
            <person name="Gungor B."/>
            <person name="Hartog M."/>
            <person name="Hontelez J."/>
            <person name="Verver J."/>
            <person name="Yang W.-C."/>
            <person name="Schijlen E."/>
            <person name="Repin R."/>
            <person name="Schilthuizen M."/>
            <person name="Schranz E."/>
            <person name="Heidstra R."/>
            <person name="Miyata K."/>
            <person name="Fedorova E."/>
            <person name="Kohlen W."/>
            <person name="Bisseling T."/>
            <person name="Smit S."/>
            <person name="Geurts R."/>
        </authorList>
    </citation>
    <scope>NUCLEOTIDE SEQUENCE [LARGE SCALE GENOMIC DNA]</scope>
    <source>
        <strain evidence="4">cv. WU1-14</strain>
    </source>
</reference>
<gene>
    <name evidence="3" type="ORF">PanWU01x14_101660</name>
</gene>
<keyword evidence="4" id="KW-1185">Reference proteome</keyword>
<dbReference type="AlphaFoldDB" id="A0A2P5D381"/>
<keyword evidence="2" id="KW-1133">Transmembrane helix</keyword>
<proteinExistence type="predicted"/>
<keyword evidence="2" id="KW-0472">Membrane</keyword>
<feature type="region of interest" description="Disordered" evidence="1">
    <location>
        <begin position="1"/>
        <end position="29"/>
    </location>
</feature>
<feature type="non-terminal residue" evidence="3">
    <location>
        <position position="1"/>
    </location>
</feature>
<feature type="compositionally biased region" description="Low complexity" evidence="1">
    <location>
        <begin position="1"/>
        <end position="12"/>
    </location>
</feature>
<accession>A0A2P5D381</accession>
<keyword evidence="2" id="KW-0812">Transmembrane</keyword>
<dbReference type="OrthoDB" id="10287421at2759"/>
<feature type="transmembrane region" description="Helical" evidence="2">
    <location>
        <begin position="39"/>
        <end position="54"/>
    </location>
</feature>
<protein>
    <submittedName>
        <fullName evidence="3">Uncharacterized protein</fullName>
    </submittedName>
</protein>
<sequence length="115" mass="13507">YNTSSRPTTRSPQSLGNQPYKLPNHRKESERTMRWSQKKSFYLFILLPFFWVLLDNPKTWATDLSQTIGMKKYNMFPGIIRAFKTESCLQNPVKYPSNLQPADHQDKLHKISLTS</sequence>
<comment type="caution">
    <text evidence="3">The sequence shown here is derived from an EMBL/GenBank/DDBJ whole genome shotgun (WGS) entry which is preliminary data.</text>
</comment>
<name>A0A2P5D381_PARAD</name>
<dbReference type="EMBL" id="JXTB01000069">
    <property type="protein sequence ID" value="PON67742.1"/>
    <property type="molecule type" value="Genomic_DNA"/>
</dbReference>
<dbReference type="Proteomes" id="UP000237105">
    <property type="component" value="Unassembled WGS sequence"/>
</dbReference>
<organism evidence="3 4">
    <name type="scientific">Parasponia andersonii</name>
    <name type="common">Sponia andersonii</name>
    <dbReference type="NCBI Taxonomy" id="3476"/>
    <lineage>
        <taxon>Eukaryota</taxon>
        <taxon>Viridiplantae</taxon>
        <taxon>Streptophyta</taxon>
        <taxon>Embryophyta</taxon>
        <taxon>Tracheophyta</taxon>
        <taxon>Spermatophyta</taxon>
        <taxon>Magnoliopsida</taxon>
        <taxon>eudicotyledons</taxon>
        <taxon>Gunneridae</taxon>
        <taxon>Pentapetalae</taxon>
        <taxon>rosids</taxon>
        <taxon>fabids</taxon>
        <taxon>Rosales</taxon>
        <taxon>Cannabaceae</taxon>
        <taxon>Parasponia</taxon>
    </lineage>
</organism>
<evidence type="ECO:0000313" key="3">
    <source>
        <dbReference type="EMBL" id="PON67742.1"/>
    </source>
</evidence>
<evidence type="ECO:0000256" key="1">
    <source>
        <dbReference type="SAM" id="MobiDB-lite"/>
    </source>
</evidence>
<evidence type="ECO:0000313" key="4">
    <source>
        <dbReference type="Proteomes" id="UP000237105"/>
    </source>
</evidence>